<evidence type="ECO:0000313" key="2">
    <source>
        <dbReference type="Proteomes" id="UP000492820"/>
    </source>
</evidence>
<name>A0A068WGV2_ECHGR</name>
<organism evidence="1">
    <name type="scientific">Echinococcus granulosus</name>
    <name type="common">Hydatid tapeworm</name>
    <dbReference type="NCBI Taxonomy" id="6210"/>
    <lineage>
        <taxon>Eukaryota</taxon>
        <taxon>Metazoa</taxon>
        <taxon>Spiralia</taxon>
        <taxon>Lophotrochozoa</taxon>
        <taxon>Platyhelminthes</taxon>
        <taxon>Cestoda</taxon>
        <taxon>Eucestoda</taxon>
        <taxon>Cyclophyllidea</taxon>
        <taxon>Taeniidae</taxon>
        <taxon>Echinococcus</taxon>
        <taxon>Echinococcus granulosus group</taxon>
    </lineage>
</organism>
<accession>A0A068WGV2</accession>
<dbReference type="EMBL" id="LK028577">
    <property type="protein sequence ID" value="CDS16817.1"/>
    <property type="molecule type" value="Genomic_DNA"/>
</dbReference>
<reference evidence="1" key="2">
    <citation type="submission" date="2014-06" db="EMBL/GenBank/DDBJ databases">
        <authorList>
            <person name="Aslett M."/>
        </authorList>
    </citation>
    <scope>NUCLEOTIDE SEQUENCE</scope>
</reference>
<proteinExistence type="predicted"/>
<dbReference type="AlphaFoldDB" id="A0A068WGV2"/>
<evidence type="ECO:0000313" key="3">
    <source>
        <dbReference type="WBParaSite" id="EgrG_000952000"/>
    </source>
</evidence>
<sequence length="85" mass="9799">MRPLKNFLSSPHLFPRVPLSKCLFLNILHTEFVNIYLSYYAMLVADIHMKSVSSLSSKADKSVFLLIRFPRLLLPPAYAQTNKNM</sequence>
<evidence type="ECO:0000313" key="1">
    <source>
        <dbReference type="EMBL" id="CDS16817.1"/>
    </source>
</evidence>
<reference evidence="3" key="3">
    <citation type="submission" date="2020-10" db="UniProtKB">
        <authorList>
            <consortium name="WormBaseParasite"/>
        </authorList>
    </citation>
    <scope>IDENTIFICATION</scope>
</reference>
<reference evidence="1 2" key="1">
    <citation type="journal article" date="2013" name="Nature">
        <title>The genomes of four tapeworm species reveal adaptations to parasitism.</title>
        <authorList>
            <person name="Tsai I.J."/>
            <person name="Zarowiecki M."/>
            <person name="Holroyd N."/>
            <person name="Garciarrubio A."/>
            <person name="Sanchez-Flores A."/>
            <person name="Brooks K.L."/>
            <person name="Tracey A."/>
            <person name="Bobes R.J."/>
            <person name="Fragoso G."/>
            <person name="Sciutto E."/>
            <person name="Aslett M."/>
            <person name="Beasley H."/>
            <person name="Bennett H.M."/>
            <person name="Cai J."/>
            <person name="Camicia F."/>
            <person name="Clark R."/>
            <person name="Cucher M."/>
            <person name="De Silva N."/>
            <person name="Day T.A."/>
            <person name="Deplazes P."/>
            <person name="Estrada K."/>
            <person name="Fernandez C."/>
            <person name="Holland P.W."/>
            <person name="Hou J."/>
            <person name="Hu S."/>
            <person name="Huckvale T."/>
            <person name="Hung S.S."/>
            <person name="Kamenetzky L."/>
            <person name="Keane J.A."/>
            <person name="Kiss F."/>
            <person name="Koziol U."/>
            <person name="Lambert O."/>
            <person name="Liu K."/>
            <person name="Luo X."/>
            <person name="Luo Y."/>
            <person name="Macchiaroli N."/>
            <person name="Nichol S."/>
            <person name="Paps J."/>
            <person name="Parkinson J."/>
            <person name="Pouchkina-Stantcheva N."/>
            <person name="Riddiford N."/>
            <person name="Rosenzvit M."/>
            <person name="Salinas G."/>
            <person name="Wasmuth J.D."/>
            <person name="Zamanian M."/>
            <person name="Zheng Y."/>
            <person name="Cai X."/>
            <person name="Soberon X."/>
            <person name="Olson P.D."/>
            <person name="Laclette J.P."/>
            <person name="Brehm K."/>
            <person name="Berriman M."/>
            <person name="Garciarrubio A."/>
            <person name="Bobes R.J."/>
            <person name="Fragoso G."/>
            <person name="Sanchez-Flores A."/>
            <person name="Estrada K."/>
            <person name="Cevallos M.A."/>
            <person name="Morett E."/>
            <person name="Gonzalez V."/>
            <person name="Portillo T."/>
            <person name="Ochoa-Leyva A."/>
            <person name="Jose M.V."/>
            <person name="Sciutto E."/>
            <person name="Landa A."/>
            <person name="Jimenez L."/>
            <person name="Valdes V."/>
            <person name="Carrero J.C."/>
            <person name="Larralde C."/>
            <person name="Morales-Montor J."/>
            <person name="Limon-Lason J."/>
            <person name="Soberon X."/>
            <person name="Laclette J.P."/>
        </authorList>
    </citation>
    <scope>NUCLEOTIDE SEQUENCE [LARGE SCALE GENOMIC DNA]</scope>
</reference>
<dbReference type="WBParaSite" id="EgrG_000952000">
    <property type="protein sequence ID" value="EgrG_000952000"/>
    <property type="gene ID" value="EgrG_000952000"/>
</dbReference>
<gene>
    <name evidence="1" type="ORF">EgrG_000952000</name>
</gene>
<dbReference type="Proteomes" id="UP000492820">
    <property type="component" value="Unassembled WGS sequence"/>
</dbReference>
<protein>
    <submittedName>
        <fullName evidence="1 3">Expressed protein</fullName>
    </submittedName>
</protein>